<feature type="transmembrane region" description="Helical" evidence="5">
    <location>
        <begin position="280"/>
        <end position="298"/>
    </location>
</feature>
<comment type="subcellular location">
    <subcellularLocation>
        <location evidence="1">Membrane</location>
        <topology evidence="1">Multi-pass membrane protein</topology>
    </subcellularLocation>
</comment>
<reference evidence="6 7" key="1">
    <citation type="submission" date="2024-05" db="EMBL/GenBank/DDBJ databases">
        <authorList>
            <person name="Haq I."/>
            <person name="Ullah Z."/>
            <person name="Ahmad R."/>
            <person name="Li M."/>
            <person name="Tong Y."/>
        </authorList>
    </citation>
    <scope>NUCLEOTIDE SEQUENCE [LARGE SCALE GENOMIC DNA]</scope>
    <source>
        <strain evidence="6 7">16A2E</strain>
    </source>
</reference>
<comment type="caution">
    <text evidence="6">The sequence shown here is derived from an EMBL/GenBank/DDBJ whole genome shotgun (WGS) entry which is preliminary data.</text>
</comment>
<accession>A0ABU9XNE1</accession>
<evidence type="ECO:0000256" key="2">
    <source>
        <dbReference type="ARBA" id="ARBA00022692"/>
    </source>
</evidence>
<evidence type="ECO:0000313" key="6">
    <source>
        <dbReference type="EMBL" id="MEN2768372.1"/>
    </source>
</evidence>
<evidence type="ECO:0000256" key="4">
    <source>
        <dbReference type="ARBA" id="ARBA00023136"/>
    </source>
</evidence>
<keyword evidence="3 5" id="KW-1133">Transmembrane helix</keyword>
<feature type="transmembrane region" description="Helical" evidence="5">
    <location>
        <begin position="123"/>
        <end position="151"/>
    </location>
</feature>
<evidence type="ECO:0000256" key="1">
    <source>
        <dbReference type="ARBA" id="ARBA00004141"/>
    </source>
</evidence>
<name>A0ABU9XNE1_9BACI</name>
<proteinExistence type="predicted"/>
<sequence>MKKKWTLPVLIIFLIMLNPFEAEAHVKWFTEVEPHKESIENILSPLFLSVALISAIILAILPQFLPKLMEIPVANKIDEKLDQYRKFSRYILKYGTALALIIQFFSQTLFAPEFELEESWETILVWITIICLLIPIHYATKVGALLMLILFVNVLSDVGIFHMLDYGFYVAIIFVLFIGKTKLENWGFPFLYLGTGLSLCWVAVEKWVYPSMSIDIIQNHGVPTFGFAPEAFIVLAAFIEFVVGYLLVVGVLNRILAFVLTLIFISTTMLFGYTEIIGHFMIHIVLIIFIIEGVSFYNPPIRIHKTIVDQVVFVFLNFIFVLATFILIYYRFA</sequence>
<dbReference type="Pfam" id="PF07681">
    <property type="entry name" value="DoxX"/>
    <property type="match status" value="1"/>
</dbReference>
<evidence type="ECO:0000256" key="5">
    <source>
        <dbReference type="SAM" id="Phobius"/>
    </source>
</evidence>
<feature type="transmembrane region" description="Helical" evidence="5">
    <location>
        <begin position="46"/>
        <end position="69"/>
    </location>
</feature>
<dbReference type="InterPro" id="IPR032808">
    <property type="entry name" value="DoxX"/>
</dbReference>
<feature type="transmembrane region" description="Helical" evidence="5">
    <location>
        <begin position="90"/>
        <end position="111"/>
    </location>
</feature>
<gene>
    <name evidence="6" type="ORF">ABC228_14410</name>
</gene>
<feature type="transmembrane region" description="Helical" evidence="5">
    <location>
        <begin position="163"/>
        <end position="180"/>
    </location>
</feature>
<keyword evidence="4 5" id="KW-0472">Membrane</keyword>
<protein>
    <submittedName>
        <fullName evidence="6">DoxX family membrane protein</fullName>
    </submittedName>
</protein>
<feature type="transmembrane region" description="Helical" evidence="5">
    <location>
        <begin position="310"/>
        <end position="330"/>
    </location>
</feature>
<keyword evidence="7" id="KW-1185">Reference proteome</keyword>
<dbReference type="Proteomes" id="UP001444625">
    <property type="component" value="Unassembled WGS sequence"/>
</dbReference>
<evidence type="ECO:0000256" key="3">
    <source>
        <dbReference type="ARBA" id="ARBA00022989"/>
    </source>
</evidence>
<dbReference type="RefSeq" id="WP_345825858.1">
    <property type="nucleotide sequence ID" value="NZ_JBDIML010000005.1"/>
</dbReference>
<keyword evidence="2 5" id="KW-0812">Transmembrane</keyword>
<organism evidence="6 7">
    <name type="scientific">Ornithinibacillus xuwenensis</name>
    <dbReference type="NCBI Taxonomy" id="3144668"/>
    <lineage>
        <taxon>Bacteria</taxon>
        <taxon>Bacillati</taxon>
        <taxon>Bacillota</taxon>
        <taxon>Bacilli</taxon>
        <taxon>Bacillales</taxon>
        <taxon>Bacillaceae</taxon>
        <taxon>Ornithinibacillus</taxon>
    </lineage>
</organism>
<evidence type="ECO:0000313" key="7">
    <source>
        <dbReference type="Proteomes" id="UP001444625"/>
    </source>
</evidence>
<feature type="transmembrane region" description="Helical" evidence="5">
    <location>
        <begin position="255"/>
        <end position="273"/>
    </location>
</feature>
<dbReference type="EMBL" id="JBDIML010000005">
    <property type="protein sequence ID" value="MEN2768372.1"/>
    <property type="molecule type" value="Genomic_DNA"/>
</dbReference>
<feature type="transmembrane region" description="Helical" evidence="5">
    <location>
        <begin position="225"/>
        <end position="249"/>
    </location>
</feature>